<dbReference type="GO" id="GO:0005634">
    <property type="term" value="C:nucleus"/>
    <property type="evidence" value="ECO:0007669"/>
    <property type="project" value="UniProtKB-SubCell"/>
</dbReference>
<dbReference type="PANTHER" id="PTHR10390">
    <property type="entry name" value="HOMEOBOX PROTEIN SIX"/>
    <property type="match status" value="1"/>
</dbReference>
<reference evidence="10 12" key="2">
    <citation type="submission" date="2022-04" db="EMBL/GenBank/DDBJ databases">
        <title>Chromosome-level reference genomes for two strains of Caenorhabditis briggsae: an improved platform for comparative genomics.</title>
        <authorList>
            <person name="Stevens L."/>
            <person name="Andersen E."/>
        </authorList>
    </citation>
    <scope>NUCLEOTIDE SEQUENCE [LARGE SCALE GENOMIC DNA]</scope>
    <source>
        <strain evidence="10">VX34</strain>
        <tissue evidence="10">Whole-organism</tissue>
    </source>
</reference>
<organism evidence="10 12">
    <name type="scientific">Caenorhabditis briggsae</name>
    <dbReference type="NCBI Taxonomy" id="6238"/>
    <lineage>
        <taxon>Eukaryota</taxon>
        <taxon>Metazoa</taxon>
        <taxon>Ecdysozoa</taxon>
        <taxon>Nematoda</taxon>
        <taxon>Chromadorea</taxon>
        <taxon>Rhabditida</taxon>
        <taxon>Rhabditina</taxon>
        <taxon>Rhabditomorpha</taxon>
        <taxon>Rhabditoidea</taxon>
        <taxon>Rhabditidae</taxon>
        <taxon>Peloderinae</taxon>
        <taxon>Caenorhabditis</taxon>
    </lineage>
</organism>
<dbReference type="SUPFAM" id="SSF46689">
    <property type="entry name" value="Homeodomain-like"/>
    <property type="match status" value="1"/>
</dbReference>
<dbReference type="PANTHER" id="PTHR10390:SF44">
    <property type="entry name" value="SIX HOMEOBOX 4"/>
    <property type="match status" value="1"/>
</dbReference>
<dbReference type="InterPro" id="IPR001356">
    <property type="entry name" value="HD"/>
</dbReference>
<dbReference type="CDD" id="cd00086">
    <property type="entry name" value="homeodomain"/>
    <property type="match status" value="1"/>
</dbReference>
<dbReference type="EMBL" id="CP092624">
    <property type="protein sequence ID" value="UMM37094.1"/>
    <property type="molecule type" value="Genomic_DNA"/>
</dbReference>
<gene>
    <name evidence="9" type="ORF">L3Y34_009140</name>
    <name evidence="10" type="ORF">L5515_008971</name>
</gene>
<feature type="DNA-binding region" description="Homeobox" evidence="5">
    <location>
        <begin position="285"/>
        <end position="345"/>
    </location>
</feature>
<sequence length="387" mass="44037">MHNPLTKSPSSAAEKFSSRNVLNEKAKVRREEALYRCLQYHNIVAFSDSAPLPHGNVSEIMSNLLPPPPSYFMPDPHLIDTSSYFDCYQQQQPHQYPILPASASSTTSTPSTSSILLSSSHFTSGASVPPYSPTSSHILTPPSVIPTPSPSTTSIATFGFPMAEYNLDQMEAICTSLFQARDGERLVAFFNQMKEMYGSNALDHFGSESIVVAYTYALYHSNDFERLFHLLSTRHFHATFFADLQEIWHYARYKESQLKRGKELNPVEKYRLRRKFPPPKTIWDGEETVYSFKDSSRKYLKKFFNDVNQYPNQEQKREISRATGLKVVQISNWFKNRRQRDKTDNGSPPSSSASSNGGNEFPPLVDAQRFNLTAVPFNMNVNMFFDN</sequence>
<dbReference type="Gene3D" id="1.10.10.60">
    <property type="entry name" value="Homeodomain-like"/>
    <property type="match status" value="1"/>
</dbReference>
<evidence type="ECO:0000256" key="3">
    <source>
        <dbReference type="ARBA" id="ARBA00023155"/>
    </source>
</evidence>
<accession>A0AAE9JME1</accession>
<keyword evidence="4 5" id="KW-0539">Nucleus</keyword>
<evidence type="ECO:0000256" key="2">
    <source>
        <dbReference type="ARBA" id="ARBA00023125"/>
    </source>
</evidence>
<protein>
    <recommendedName>
        <fullName evidence="8">Homeobox domain-containing protein</fullName>
    </recommendedName>
</protein>
<dbReference type="Pfam" id="PF00046">
    <property type="entry name" value="Homeodomain"/>
    <property type="match status" value="1"/>
</dbReference>
<evidence type="ECO:0000256" key="6">
    <source>
        <dbReference type="RuleBase" id="RU000682"/>
    </source>
</evidence>
<evidence type="ECO:0000313" key="10">
    <source>
        <dbReference type="EMBL" id="UMM37094.1"/>
    </source>
</evidence>
<dbReference type="FunFam" id="1.10.10.60:FF:000581">
    <property type="entry name" value="Homeobox protein six1a"/>
    <property type="match status" value="1"/>
</dbReference>
<dbReference type="Pfam" id="PF16878">
    <property type="entry name" value="SIX1_SD"/>
    <property type="match status" value="1"/>
</dbReference>
<dbReference type="Proteomes" id="UP000827892">
    <property type="component" value="Chromosome V"/>
</dbReference>
<feature type="domain" description="Homeobox" evidence="8">
    <location>
        <begin position="283"/>
        <end position="344"/>
    </location>
</feature>
<evidence type="ECO:0000256" key="4">
    <source>
        <dbReference type="ARBA" id="ARBA00023242"/>
    </source>
</evidence>
<dbReference type="GO" id="GO:0003677">
    <property type="term" value="F:DNA binding"/>
    <property type="evidence" value="ECO:0007669"/>
    <property type="project" value="UniProtKB-UniRule"/>
</dbReference>
<evidence type="ECO:0000313" key="9">
    <source>
        <dbReference type="EMBL" id="ULT91340.1"/>
    </source>
</evidence>
<dbReference type="Proteomes" id="UP000829354">
    <property type="component" value="Chromosome V"/>
</dbReference>
<evidence type="ECO:0000313" key="11">
    <source>
        <dbReference type="Proteomes" id="UP000827892"/>
    </source>
</evidence>
<dbReference type="GO" id="GO:0000981">
    <property type="term" value="F:DNA-binding transcription factor activity, RNA polymerase II-specific"/>
    <property type="evidence" value="ECO:0007669"/>
    <property type="project" value="InterPro"/>
</dbReference>
<evidence type="ECO:0000256" key="1">
    <source>
        <dbReference type="ARBA" id="ARBA00004123"/>
    </source>
</evidence>
<dbReference type="InterPro" id="IPR009057">
    <property type="entry name" value="Homeodomain-like_sf"/>
</dbReference>
<dbReference type="AlphaFoldDB" id="A0AAE9JME1"/>
<dbReference type="PROSITE" id="PS00027">
    <property type="entry name" value="HOMEOBOX_1"/>
    <property type="match status" value="1"/>
</dbReference>
<evidence type="ECO:0000259" key="8">
    <source>
        <dbReference type="PROSITE" id="PS50071"/>
    </source>
</evidence>
<dbReference type="SMART" id="SM00389">
    <property type="entry name" value="HOX"/>
    <property type="match status" value="1"/>
</dbReference>
<evidence type="ECO:0000256" key="7">
    <source>
        <dbReference type="SAM" id="MobiDB-lite"/>
    </source>
</evidence>
<keyword evidence="3 5" id="KW-0371">Homeobox</keyword>
<dbReference type="PROSITE" id="PS50071">
    <property type="entry name" value="HOMEOBOX_2"/>
    <property type="match status" value="1"/>
</dbReference>
<dbReference type="InterPro" id="IPR031701">
    <property type="entry name" value="SIX1_SD"/>
</dbReference>
<evidence type="ECO:0000313" key="12">
    <source>
        <dbReference type="Proteomes" id="UP000829354"/>
    </source>
</evidence>
<proteinExistence type="predicted"/>
<evidence type="ECO:0000256" key="5">
    <source>
        <dbReference type="PROSITE-ProRule" id="PRU00108"/>
    </source>
</evidence>
<keyword evidence="2 5" id="KW-0238">DNA-binding</keyword>
<feature type="region of interest" description="Disordered" evidence="7">
    <location>
        <begin position="336"/>
        <end position="362"/>
    </location>
</feature>
<name>A0AAE9JME1_CAEBR</name>
<keyword evidence="12" id="KW-1185">Reference proteome</keyword>
<reference evidence="9 11" key="1">
    <citation type="submission" date="2022-02" db="EMBL/GenBank/DDBJ databases">
        <title>Chromosome-level reference genomes for two strains of Caenorhabditis briggsae: an improved platform for comparative genomics.</title>
        <authorList>
            <person name="Stevens L."/>
            <person name="Andersen E.C."/>
        </authorList>
    </citation>
    <scope>NUCLEOTIDE SEQUENCE [LARGE SCALE GENOMIC DNA]</scope>
    <source>
        <strain evidence="9">QX1410_ONT</strain>
        <tissue evidence="9">Whole-organism</tissue>
    </source>
</reference>
<feature type="compositionally biased region" description="Low complexity" evidence="7">
    <location>
        <begin position="345"/>
        <end position="359"/>
    </location>
</feature>
<comment type="subcellular location">
    <subcellularLocation>
        <location evidence="1 5 6">Nucleus</location>
    </subcellularLocation>
</comment>
<dbReference type="InterPro" id="IPR017970">
    <property type="entry name" value="Homeobox_CS"/>
</dbReference>
<dbReference type="EMBL" id="CP090895">
    <property type="protein sequence ID" value="ULT91340.1"/>
    <property type="molecule type" value="Genomic_DNA"/>
</dbReference>